<dbReference type="PANTHER" id="PTHR39210">
    <property type="entry name" value="HEPARIN-SULFATE LYASE"/>
    <property type="match status" value="1"/>
</dbReference>
<evidence type="ECO:0000313" key="8">
    <source>
        <dbReference type="Proteomes" id="UP000019140"/>
    </source>
</evidence>
<keyword evidence="4" id="KW-0456">Lyase</keyword>
<accession>W4M8N2</accession>
<evidence type="ECO:0000256" key="3">
    <source>
        <dbReference type="ARBA" id="ARBA00022764"/>
    </source>
</evidence>
<dbReference type="Pfam" id="PF07940">
    <property type="entry name" value="Hepar_II_III_C"/>
    <property type="match status" value="1"/>
</dbReference>
<keyword evidence="3" id="KW-0574">Periplasm</keyword>
<dbReference type="InterPro" id="IPR008929">
    <property type="entry name" value="Chondroitin_lyas"/>
</dbReference>
<dbReference type="AlphaFoldDB" id="W4M8N2"/>
<dbReference type="InterPro" id="IPR012480">
    <property type="entry name" value="Hepar_II_III_C"/>
</dbReference>
<dbReference type="GO" id="GO:0016829">
    <property type="term" value="F:lyase activity"/>
    <property type="evidence" value="ECO:0007669"/>
    <property type="project" value="UniProtKB-KW"/>
</dbReference>
<gene>
    <name evidence="7" type="ORF">ETSY2_16410</name>
</gene>
<comment type="caution">
    <text evidence="7">The sequence shown here is derived from an EMBL/GenBank/DDBJ whole genome shotgun (WGS) entry which is preliminary data.</text>
</comment>
<name>W4M8N2_9BACT</name>
<keyword evidence="2" id="KW-0732">Signal</keyword>
<protein>
    <submittedName>
        <fullName evidence="7">Uncharacterized protein</fullName>
    </submittedName>
</protein>
<dbReference type="SUPFAM" id="SSF48230">
    <property type="entry name" value="Chondroitin AC/alginate lyase"/>
    <property type="match status" value="1"/>
</dbReference>
<reference evidence="7 8" key="1">
    <citation type="journal article" date="2014" name="Nature">
        <title>An environmental bacterial taxon with a large and distinct metabolic repertoire.</title>
        <authorList>
            <person name="Wilson M.C."/>
            <person name="Mori T."/>
            <person name="Ruckert C."/>
            <person name="Uria A.R."/>
            <person name="Helf M.J."/>
            <person name="Takada K."/>
            <person name="Gernert C."/>
            <person name="Steffens U.A."/>
            <person name="Heycke N."/>
            <person name="Schmitt S."/>
            <person name="Rinke C."/>
            <person name="Helfrich E.J."/>
            <person name="Brachmann A.O."/>
            <person name="Gurgui C."/>
            <person name="Wakimoto T."/>
            <person name="Kracht M."/>
            <person name="Crusemann M."/>
            <person name="Hentschel U."/>
            <person name="Abe I."/>
            <person name="Matsunaga S."/>
            <person name="Kalinowski J."/>
            <person name="Takeyama H."/>
            <person name="Piel J."/>
        </authorList>
    </citation>
    <scope>NUCLEOTIDE SEQUENCE [LARGE SCALE GENOMIC DNA]</scope>
    <source>
        <strain evidence="8">TSY2</strain>
    </source>
</reference>
<organism evidence="7 8">
    <name type="scientific">Candidatus Entotheonella gemina</name>
    <dbReference type="NCBI Taxonomy" id="1429439"/>
    <lineage>
        <taxon>Bacteria</taxon>
        <taxon>Pseudomonadati</taxon>
        <taxon>Nitrospinota/Tectimicrobiota group</taxon>
        <taxon>Candidatus Tectimicrobiota</taxon>
        <taxon>Candidatus Entotheonellia</taxon>
        <taxon>Candidatus Entotheonellales</taxon>
        <taxon>Candidatus Entotheonellaceae</taxon>
        <taxon>Candidatus Entotheonella</taxon>
    </lineage>
</organism>
<evidence type="ECO:0000313" key="7">
    <source>
        <dbReference type="EMBL" id="ETX06560.1"/>
    </source>
</evidence>
<evidence type="ECO:0000256" key="1">
    <source>
        <dbReference type="ARBA" id="ARBA00004418"/>
    </source>
</evidence>
<comment type="subcellular location">
    <subcellularLocation>
        <location evidence="1">Periplasm</location>
    </subcellularLocation>
</comment>
<feature type="domain" description="Heparin-sulfate lyase N-terminal" evidence="6">
    <location>
        <begin position="57"/>
        <end position="335"/>
    </location>
</feature>
<dbReference type="Gene3D" id="2.70.98.70">
    <property type="match status" value="1"/>
</dbReference>
<dbReference type="HOGENOM" id="CLU_022012_0_0_7"/>
<dbReference type="Proteomes" id="UP000019140">
    <property type="component" value="Unassembled WGS sequence"/>
</dbReference>
<proteinExistence type="predicted"/>
<sequence>PADIRHSRETGDRAAGAGEIFTGAFFVDVVDDHLWTSYQTAFNHKVDAVIADAERICRHEFRFLGTKTFYMGEQIDWQIDPHSGYRWPKQLALHLKAIRTGPEGSDVKWPWELSRMQHLPTLGKAYKLTHNERYAREIVDQITHWLHDNPCPYGVNWLCAMDVAIRMVNLAWAYRFIRLSGLVSEDFQNRLAIAITQHAQFTLFHLEQSIREGGVTVNGNHYLANVVGLLHVGLVCPELKMAQTWRRIGLRALVEEMDRQVYPDGVDGEASIPYHRLVLELFLAGALICHTNGVELPQRFWNRLERMFEFILWVTRPDGKVPQVGDADDGRLYILSDYGNWDRRDCRYLLSIGAVLFERRDMKVWAGGFAEEAFWLLGPAGMAHFAALETDGCALDSKAFPDAGLYVMRQEDSYLLACCGNLHAAGANAHKHNDLLSFELYLRGKPFIVDPGSYLYTRDPEWRNLFRSTRYHNTVVIDAQEQNRFASDRLFEMANDACVRVQQWSSQADADALVAEHTGFDRLPDPIRHQRTFQFDKRDVTWEVTDVLRGQGHHTADWYFHFDHGIEIASVSEGQFRASIDGVTLRLVIRSDIALICSVADDWVSPSYGCKVTAKTLHIQGNFHAGCRTVFRMCIEL</sequence>
<evidence type="ECO:0000256" key="2">
    <source>
        <dbReference type="ARBA" id="ARBA00022729"/>
    </source>
</evidence>
<dbReference type="PATRIC" id="fig|1429439.4.peg.2791"/>
<keyword evidence="8" id="KW-1185">Reference proteome</keyword>
<dbReference type="EMBL" id="AZHX01000666">
    <property type="protein sequence ID" value="ETX06560.1"/>
    <property type="molecule type" value="Genomic_DNA"/>
</dbReference>
<dbReference type="GO" id="GO:0042597">
    <property type="term" value="C:periplasmic space"/>
    <property type="evidence" value="ECO:0007669"/>
    <property type="project" value="UniProtKB-SubCell"/>
</dbReference>
<evidence type="ECO:0000259" key="5">
    <source>
        <dbReference type="Pfam" id="PF07940"/>
    </source>
</evidence>
<evidence type="ECO:0000259" key="6">
    <source>
        <dbReference type="Pfam" id="PF16889"/>
    </source>
</evidence>
<feature type="domain" description="Heparinase II/III-like C-terminal" evidence="5">
    <location>
        <begin position="396"/>
        <end position="622"/>
    </location>
</feature>
<dbReference type="Gene3D" id="1.50.10.100">
    <property type="entry name" value="Chondroitin AC/alginate lyase"/>
    <property type="match status" value="1"/>
</dbReference>
<dbReference type="PANTHER" id="PTHR39210:SF1">
    <property type="entry name" value="HEPARIN-SULFATE LYASE"/>
    <property type="match status" value="1"/>
</dbReference>
<dbReference type="Pfam" id="PF16889">
    <property type="entry name" value="Hepar_II_III_N"/>
    <property type="match status" value="1"/>
</dbReference>
<feature type="non-terminal residue" evidence="7">
    <location>
        <position position="1"/>
    </location>
</feature>
<evidence type="ECO:0000256" key="4">
    <source>
        <dbReference type="ARBA" id="ARBA00023239"/>
    </source>
</evidence>
<dbReference type="InterPro" id="IPR031680">
    <property type="entry name" value="Hepar_II_III_N"/>
</dbReference>